<dbReference type="OrthoDB" id="2079174at2"/>
<protein>
    <submittedName>
        <fullName evidence="9">ATP-binding cassette domain-containing protein</fullName>
    </submittedName>
</protein>
<keyword evidence="1" id="KW-0813">Transport</keyword>
<accession>A0A4S2F217</accession>
<dbReference type="PROSITE" id="PS50893">
    <property type="entry name" value="ABC_TRANSPORTER_2"/>
    <property type="match status" value="1"/>
</dbReference>
<keyword evidence="3" id="KW-0997">Cell inner membrane</keyword>
<dbReference type="PANTHER" id="PTHR43423:SF12">
    <property type="entry name" value="IRON EXPORT ATP-BINDING PROTEIN FETA-RELATED"/>
    <property type="match status" value="1"/>
</dbReference>
<dbReference type="PANTHER" id="PTHR43423">
    <property type="entry name" value="ABC TRANSPORTER I FAMILY MEMBER 17"/>
    <property type="match status" value="1"/>
</dbReference>
<proteinExistence type="predicted"/>
<organism evidence="9 10">
    <name type="scientific">Muricaecibacterium torontonense</name>
    <dbReference type="NCBI Taxonomy" id="3032871"/>
    <lineage>
        <taxon>Bacteria</taxon>
        <taxon>Bacillati</taxon>
        <taxon>Actinomycetota</taxon>
        <taxon>Coriobacteriia</taxon>
        <taxon>Coriobacteriales</taxon>
        <taxon>Atopobiaceae</taxon>
        <taxon>Muricaecibacterium</taxon>
    </lineage>
</organism>
<keyword evidence="10" id="KW-1185">Reference proteome</keyword>
<gene>
    <name evidence="9" type="ORF">E5334_00185</name>
</gene>
<dbReference type="GO" id="GO:0016887">
    <property type="term" value="F:ATP hydrolysis activity"/>
    <property type="evidence" value="ECO:0007669"/>
    <property type="project" value="InterPro"/>
</dbReference>
<evidence type="ECO:0000256" key="6">
    <source>
        <dbReference type="ARBA" id="ARBA00022967"/>
    </source>
</evidence>
<evidence type="ECO:0000259" key="8">
    <source>
        <dbReference type="PROSITE" id="PS50893"/>
    </source>
</evidence>
<evidence type="ECO:0000256" key="5">
    <source>
        <dbReference type="ARBA" id="ARBA00022840"/>
    </source>
</evidence>
<keyword evidence="2" id="KW-1003">Cell membrane</keyword>
<dbReference type="InterPro" id="IPR003593">
    <property type="entry name" value="AAA+_ATPase"/>
</dbReference>
<evidence type="ECO:0000256" key="4">
    <source>
        <dbReference type="ARBA" id="ARBA00022741"/>
    </source>
</evidence>
<evidence type="ECO:0000313" key="9">
    <source>
        <dbReference type="EMBL" id="TGY62979.1"/>
    </source>
</evidence>
<evidence type="ECO:0000256" key="2">
    <source>
        <dbReference type="ARBA" id="ARBA00022475"/>
    </source>
</evidence>
<dbReference type="SMART" id="SM00382">
    <property type="entry name" value="AAA"/>
    <property type="match status" value="1"/>
</dbReference>
<dbReference type="InterPro" id="IPR027417">
    <property type="entry name" value="P-loop_NTPase"/>
</dbReference>
<dbReference type="EMBL" id="SRYE01000001">
    <property type="protein sequence ID" value="TGY62979.1"/>
    <property type="molecule type" value="Genomic_DNA"/>
</dbReference>
<dbReference type="PROSITE" id="PS00211">
    <property type="entry name" value="ABC_TRANSPORTER_1"/>
    <property type="match status" value="1"/>
</dbReference>
<dbReference type="Proteomes" id="UP000310263">
    <property type="component" value="Unassembled WGS sequence"/>
</dbReference>
<evidence type="ECO:0000256" key="7">
    <source>
        <dbReference type="ARBA" id="ARBA00023136"/>
    </source>
</evidence>
<keyword evidence="5 9" id="KW-0067">ATP-binding</keyword>
<dbReference type="Pfam" id="PF00005">
    <property type="entry name" value="ABC_tran"/>
    <property type="match status" value="1"/>
</dbReference>
<dbReference type="InterPro" id="IPR003439">
    <property type="entry name" value="ABC_transporter-like_ATP-bd"/>
</dbReference>
<dbReference type="GO" id="GO:0005524">
    <property type="term" value="F:ATP binding"/>
    <property type="evidence" value="ECO:0007669"/>
    <property type="project" value="UniProtKB-KW"/>
</dbReference>
<dbReference type="AlphaFoldDB" id="A0A4S2F217"/>
<comment type="caution">
    <text evidence="9">The sequence shown here is derived from an EMBL/GenBank/DDBJ whole genome shotgun (WGS) entry which is preliminary data.</text>
</comment>
<keyword evidence="6" id="KW-1278">Translocase</keyword>
<evidence type="ECO:0000256" key="1">
    <source>
        <dbReference type="ARBA" id="ARBA00022448"/>
    </source>
</evidence>
<sequence>MLAEGLGDEVMALFEAEHLKTRYLSHGKPFSPFEDVSFFLEAGGVYDLTGPSGSGKTTLLRVCARLLPKTAGTLRLNGQDSDGMSPVAWRRQVCLVPQQSVLVPGTVGDNLRLPWTLKVNAGITPPADEELQALLDAVDLNEVSCHMDASQLSGGQQARVALLRAFVTHPKVLLLDEVDAGLDDESAKAVGLLCRSVAQKEGSAVLRIRHRPPDGFATAAFVLAQGVMSRREAAGGDKS</sequence>
<dbReference type="InterPro" id="IPR017871">
    <property type="entry name" value="ABC_transporter-like_CS"/>
</dbReference>
<evidence type="ECO:0000313" key="10">
    <source>
        <dbReference type="Proteomes" id="UP000310263"/>
    </source>
</evidence>
<reference evidence="9 10" key="1">
    <citation type="submission" date="2019-04" db="EMBL/GenBank/DDBJ databases">
        <title>Microbes associate with the intestines of laboratory mice.</title>
        <authorList>
            <person name="Navarre W."/>
            <person name="Wong E."/>
            <person name="Huang K."/>
            <person name="Tropini C."/>
            <person name="Ng K."/>
            <person name="Yu B."/>
        </authorList>
    </citation>
    <scope>NUCLEOTIDE SEQUENCE [LARGE SCALE GENOMIC DNA]</scope>
    <source>
        <strain evidence="9 10">NM07_P-09</strain>
    </source>
</reference>
<dbReference type="SUPFAM" id="SSF52540">
    <property type="entry name" value="P-loop containing nucleoside triphosphate hydrolases"/>
    <property type="match status" value="1"/>
</dbReference>
<dbReference type="Gene3D" id="3.40.50.300">
    <property type="entry name" value="P-loop containing nucleotide triphosphate hydrolases"/>
    <property type="match status" value="1"/>
</dbReference>
<keyword evidence="4" id="KW-0547">Nucleotide-binding</keyword>
<keyword evidence="7" id="KW-0472">Membrane</keyword>
<dbReference type="RefSeq" id="WP_136011607.1">
    <property type="nucleotide sequence ID" value="NZ_SRYE01000001.1"/>
</dbReference>
<feature type="domain" description="ABC transporter" evidence="8">
    <location>
        <begin position="14"/>
        <end position="239"/>
    </location>
</feature>
<evidence type="ECO:0000256" key="3">
    <source>
        <dbReference type="ARBA" id="ARBA00022519"/>
    </source>
</evidence>
<name>A0A4S2F217_9ACTN</name>